<name>A0ACD3AMC8_9AGAR</name>
<proteinExistence type="predicted"/>
<dbReference type="Proteomes" id="UP000308600">
    <property type="component" value="Unassembled WGS sequence"/>
</dbReference>
<protein>
    <submittedName>
        <fullName evidence="1">Uncharacterized protein</fullName>
    </submittedName>
</protein>
<reference evidence="1 2" key="1">
    <citation type="journal article" date="2019" name="Nat. Ecol. Evol.">
        <title>Megaphylogeny resolves global patterns of mushroom evolution.</title>
        <authorList>
            <person name="Varga T."/>
            <person name="Krizsan K."/>
            <person name="Foldi C."/>
            <person name="Dima B."/>
            <person name="Sanchez-Garcia M."/>
            <person name="Sanchez-Ramirez S."/>
            <person name="Szollosi G.J."/>
            <person name="Szarkandi J.G."/>
            <person name="Papp V."/>
            <person name="Albert L."/>
            <person name="Andreopoulos W."/>
            <person name="Angelini C."/>
            <person name="Antonin V."/>
            <person name="Barry K.W."/>
            <person name="Bougher N.L."/>
            <person name="Buchanan P."/>
            <person name="Buyck B."/>
            <person name="Bense V."/>
            <person name="Catcheside P."/>
            <person name="Chovatia M."/>
            <person name="Cooper J."/>
            <person name="Damon W."/>
            <person name="Desjardin D."/>
            <person name="Finy P."/>
            <person name="Geml J."/>
            <person name="Haridas S."/>
            <person name="Hughes K."/>
            <person name="Justo A."/>
            <person name="Karasinski D."/>
            <person name="Kautmanova I."/>
            <person name="Kiss B."/>
            <person name="Kocsube S."/>
            <person name="Kotiranta H."/>
            <person name="LaButti K.M."/>
            <person name="Lechner B.E."/>
            <person name="Liimatainen K."/>
            <person name="Lipzen A."/>
            <person name="Lukacs Z."/>
            <person name="Mihaltcheva S."/>
            <person name="Morgado L.N."/>
            <person name="Niskanen T."/>
            <person name="Noordeloos M.E."/>
            <person name="Ohm R.A."/>
            <person name="Ortiz-Santana B."/>
            <person name="Ovrebo C."/>
            <person name="Racz N."/>
            <person name="Riley R."/>
            <person name="Savchenko A."/>
            <person name="Shiryaev A."/>
            <person name="Soop K."/>
            <person name="Spirin V."/>
            <person name="Szebenyi C."/>
            <person name="Tomsovsky M."/>
            <person name="Tulloss R.E."/>
            <person name="Uehling J."/>
            <person name="Grigoriev I.V."/>
            <person name="Vagvolgyi C."/>
            <person name="Papp T."/>
            <person name="Martin F.M."/>
            <person name="Miettinen O."/>
            <person name="Hibbett D.S."/>
            <person name="Nagy L.G."/>
        </authorList>
    </citation>
    <scope>NUCLEOTIDE SEQUENCE [LARGE SCALE GENOMIC DNA]</scope>
    <source>
        <strain evidence="1 2">NL-1719</strain>
    </source>
</reference>
<keyword evidence="2" id="KW-1185">Reference proteome</keyword>
<dbReference type="EMBL" id="ML208393">
    <property type="protein sequence ID" value="TFK66804.1"/>
    <property type="molecule type" value="Genomic_DNA"/>
</dbReference>
<evidence type="ECO:0000313" key="2">
    <source>
        <dbReference type="Proteomes" id="UP000308600"/>
    </source>
</evidence>
<accession>A0ACD3AMC8</accession>
<evidence type="ECO:0000313" key="1">
    <source>
        <dbReference type="EMBL" id="TFK66804.1"/>
    </source>
</evidence>
<gene>
    <name evidence="1" type="ORF">BDN72DRAFT_734199</name>
</gene>
<organism evidence="1 2">
    <name type="scientific">Pluteus cervinus</name>
    <dbReference type="NCBI Taxonomy" id="181527"/>
    <lineage>
        <taxon>Eukaryota</taxon>
        <taxon>Fungi</taxon>
        <taxon>Dikarya</taxon>
        <taxon>Basidiomycota</taxon>
        <taxon>Agaricomycotina</taxon>
        <taxon>Agaricomycetes</taxon>
        <taxon>Agaricomycetidae</taxon>
        <taxon>Agaricales</taxon>
        <taxon>Pluteineae</taxon>
        <taxon>Pluteaceae</taxon>
        <taxon>Pluteus</taxon>
    </lineage>
</organism>
<sequence length="64" mass="7584">LAHALGIHRHTLRKLLKENELNQQFSQLSDSDLDTLVHQFKIRYPNSGQRYLQGFLRKHDLCIQ</sequence>
<feature type="non-terminal residue" evidence="1">
    <location>
        <position position="1"/>
    </location>
</feature>
<feature type="non-terminal residue" evidence="1">
    <location>
        <position position="64"/>
    </location>
</feature>